<evidence type="ECO:0000313" key="2">
    <source>
        <dbReference type="Proteomes" id="UP000075755"/>
    </source>
</evidence>
<reference evidence="1 2" key="1">
    <citation type="submission" date="2016-03" db="EMBL/GenBank/DDBJ databases">
        <title>Complete genome of Aminobacter aminovorans KCTC 2477.</title>
        <authorList>
            <person name="Kim K.M."/>
        </authorList>
    </citation>
    <scope>NUCLEOTIDE SEQUENCE [LARGE SCALE GENOMIC DNA]</scope>
    <source>
        <strain evidence="1 2">KCTC 2477</strain>
    </source>
</reference>
<dbReference type="KEGG" id="aak:AA2016_1478"/>
<dbReference type="Proteomes" id="UP000075755">
    <property type="component" value="Chromosome"/>
</dbReference>
<sequence>MCLTALCILIGKSGKRLSEMEESEMALFDDEPIKKKPVHEIGQDLSLLSVGELNERIAALRAEIRRLEAELTVKGSTKSAAEALFKRG</sequence>
<gene>
    <name evidence="1" type="ORF">AA2016_1478</name>
</gene>
<name>A0AAC9AQF1_AMIAI</name>
<proteinExistence type="predicted"/>
<dbReference type="InterPro" id="IPR009579">
    <property type="entry name" value="DUF1192"/>
</dbReference>
<dbReference type="AlphaFoldDB" id="A0AAC9AQF1"/>
<evidence type="ECO:0008006" key="3">
    <source>
        <dbReference type="Google" id="ProtNLM"/>
    </source>
</evidence>
<protein>
    <recommendedName>
        <fullName evidence="3">DUF1192 domain-containing protein</fullName>
    </recommendedName>
</protein>
<accession>A0AAC9AQF1</accession>
<dbReference type="Pfam" id="PF06698">
    <property type="entry name" value="DUF1192"/>
    <property type="match status" value="1"/>
</dbReference>
<organism evidence="1 2">
    <name type="scientific">Aminobacter aminovorans</name>
    <name type="common">Chelatobacter heintzii</name>
    <dbReference type="NCBI Taxonomy" id="83263"/>
    <lineage>
        <taxon>Bacteria</taxon>
        <taxon>Pseudomonadati</taxon>
        <taxon>Pseudomonadota</taxon>
        <taxon>Alphaproteobacteria</taxon>
        <taxon>Hyphomicrobiales</taxon>
        <taxon>Phyllobacteriaceae</taxon>
        <taxon>Aminobacter</taxon>
    </lineage>
</organism>
<evidence type="ECO:0000313" key="1">
    <source>
        <dbReference type="EMBL" id="AMS40411.1"/>
    </source>
</evidence>
<dbReference type="EMBL" id="CP015005">
    <property type="protein sequence ID" value="AMS40411.1"/>
    <property type="molecule type" value="Genomic_DNA"/>
</dbReference>